<evidence type="ECO:0000313" key="2">
    <source>
        <dbReference type="Proteomes" id="UP000825483"/>
    </source>
</evidence>
<sequence>MIFDIDDVIPFSKRHKGETIRQIIRYDSGYLRDLFLKDERVSFSRESFAEICRLTQGHYDNWEKPNKETKSIFSQYKSYKSPYLYDFNLGGLEEINNKRILS</sequence>
<gene>
    <name evidence="1" type="ORF">PRLR5076_29680</name>
</gene>
<dbReference type="EMBL" id="BPUB01000002">
    <property type="protein sequence ID" value="GJG60117.1"/>
    <property type="molecule type" value="Genomic_DNA"/>
</dbReference>
<organism evidence="1 2">
    <name type="scientific">Prevotella lacticifex</name>
    <dbReference type="NCBI Taxonomy" id="2854755"/>
    <lineage>
        <taxon>Bacteria</taxon>
        <taxon>Pseudomonadati</taxon>
        <taxon>Bacteroidota</taxon>
        <taxon>Bacteroidia</taxon>
        <taxon>Bacteroidales</taxon>
        <taxon>Prevotellaceae</taxon>
        <taxon>Prevotella</taxon>
    </lineage>
</organism>
<dbReference type="AlphaFoldDB" id="A0A9R1CCA6"/>
<keyword evidence="2" id="KW-1185">Reference proteome</keyword>
<accession>A0A9R1CCA6</accession>
<reference evidence="1" key="1">
    <citation type="journal article" date="2022" name="Int. J. Syst. Evol. Microbiol.">
        <title>Prevotella lacticifex sp. nov., isolated from the rumen of cows.</title>
        <authorList>
            <person name="Shinkai T."/>
            <person name="Ikeyama N."/>
            <person name="Kumagai M."/>
            <person name="Ohmori H."/>
            <person name="Sakamoto M."/>
            <person name="Ohkuma M."/>
            <person name="Mitsumori M."/>
        </authorList>
    </citation>
    <scope>NUCLEOTIDE SEQUENCE</scope>
    <source>
        <strain evidence="1">R5076</strain>
    </source>
</reference>
<dbReference type="Proteomes" id="UP000825483">
    <property type="component" value="Unassembled WGS sequence"/>
</dbReference>
<proteinExistence type="predicted"/>
<name>A0A9R1CCA6_9BACT</name>
<comment type="caution">
    <text evidence="1">The sequence shown here is derived from an EMBL/GenBank/DDBJ whole genome shotgun (WGS) entry which is preliminary data.</text>
</comment>
<evidence type="ECO:0000313" key="1">
    <source>
        <dbReference type="EMBL" id="GJG60117.1"/>
    </source>
</evidence>
<protein>
    <submittedName>
        <fullName evidence="1">Uncharacterized protein</fullName>
    </submittedName>
</protein>
<dbReference type="RefSeq" id="WP_223928396.1">
    <property type="nucleotide sequence ID" value="NZ_BPTU01000002.1"/>
</dbReference>
<dbReference type="GeneID" id="72465836"/>